<evidence type="ECO:0000313" key="1">
    <source>
        <dbReference type="EMBL" id="MBT8765989.1"/>
    </source>
</evidence>
<reference evidence="1 2" key="1">
    <citation type="submission" date="2021-04" db="EMBL/GenBank/DDBJ databases">
        <title>Pseudomonas boanensis sp. nov., a bacterium isolated from river water used for household purposes in Boane District, Mozambique.</title>
        <authorList>
            <person name="Nicklasson M."/>
            <person name="Martin-Rodriguez A.J."/>
            <person name="Thorell K."/>
            <person name="Neves L."/>
            <person name="Mussagy A."/>
            <person name="Rydberg H.A."/>
            <person name="Hernroth B."/>
            <person name="Svensson-Stadler L."/>
            <person name="Sjoling A."/>
        </authorList>
    </citation>
    <scope>NUCLEOTIDE SEQUENCE [LARGE SCALE GENOMIC DNA]</scope>
    <source>
        <strain evidence="1 2">DB1</strain>
    </source>
</reference>
<dbReference type="GO" id="GO:0016874">
    <property type="term" value="F:ligase activity"/>
    <property type="evidence" value="ECO:0007669"/>
    <property type="project" value="UniProtKB-KW"/>
</dbReference>
<proteinExistence type="predicted"/>
<dbReference type="Proteomes" id="UP001519667">
    <property type="component" value="Unassembled WGS sequence"/>
</dbReference>
<accession>A0ABS5XE71</accession>
<keyword evidence="1" id="KW-0436">Ligase</keyword>
<keyword evidence="2" id="KW-1185">Reference proteome</keyword>
<dbReference type="EMBL" id="JAGTIS010000003">
    <property type="protein sequence ID" value="MBT8765989.1"/>
    <property type="molecule type" value="Genomic_DNA"/>
</dbReference>
<evidence type="ECO:0000313" key="2">
    <source>
        <dbReference type="Proteomes" id="UP001519667"/>
    </source>
</evidence>
<sequence length="465" mass="53406">MKLDTQSFTYGLESIYKNSRMEVQEDSYDTLEIQKHIRQRWINEKVDLLARNKWTTQQKLSYALPKLSSVVDYAFENIPFYHEFYKSHGYKLGEIRSVDDFKCLPLLNKGILRSVKTEDFIPRGISKDSPEFFWSSTSGSSGVALPILRDIGSVSNNVLSYYRMFQQLAGDEFSPDRWIYNIHHIRSWTSSMCGDYPTFTLNDIVEPEEFVRHLEQIRPVILNLLPSYLPVLEPYATRISALKMKAIITNSEASSRHEREYYSAIFNTYVLDEYSSEEVGIIALECPHRHYHPDPDQVYVELVDIESSSGDANLASVYCTDYLCRTMPFIRYDHGDIVSTGGHDAYQCKCGKYGRTIERVEGRKDDCLKTLGGHYVPTAIVTNTLDSHFNATPHVESFRLVQKRNISDLDFLYVGSDVNLVEALVASFASELKRILKMDVNLKTIRVDALPTTASYKRKKIICEA</sequence>
<dbReference type="RefSeq" id="WP_215372545.1">
    <property type="nucleotide sequence ID" value="NZ_JAGTIS010000003.1"/>
</dbReference>
<protein>
    <submittedName>
        <fullName evidence="1">Phenylacetate--CoA ligase family protein</fullName>
    </submittedName>
</protein>
<dbReference type="SUPFAM" id="SSF56801">
    <property type="entry name" value="Acetyl-CoA synthetase-like"/>
    <property type="match status" value="1"/>
</dbReference>
<organism evidence="1 2">
    <name type="scientific">Metapseudomonas boanensis</name>
    <dbReference type="NCBI Taxonomy" id="2822138"/>
    <lineage>
        <taxon>Bacteria</taxon>
        <taxon>Pseudomonadati</taxon>
        <taxon>Pseudomonadota</taxon>
        <taxon>Gammaproteobacteria</taxon>
        <taxon>Pseudomonadales</taxon>
        <taxon>Pseudomonadaceae</taxon>
        <taxon>Metapseudomonas</taxon>
    </lineage>
</organism>
<gene>
    <name evidence="1" type="ORF">J7302_07570</name>
</gene>
<comment type="caution">
    <text evidence="1">The sequence shown here is derived from an EMBL/GenBank/DDBJ whole genome shotgun (WGS) entry which is preliminary data.</text>
</comment>
<dbReference type="PANTHER" id="PTHR36932">
    <property type="entry name" value="CAPSULAR POLYSACCHARIDE BIOSYNTHESIS PROTEIN"/>
    <property type="match status" value="1"/>
</dbReference>
<dbReference type="InterPro" id="IPR053158">
    <property type="entry name" value="CapK_Type1_Caps_Biosynth"/>
</dbReference>
<dbReference type="PANTHER" id="PTHR36932:SF1">
    <property type="entry name" value="CAPSULAR POLYSACCHARIDE BIOSYNTHESIS PROTEIN"/>
    <property type="match status" value="1"/>
</dbReference>
<name>A0ABS5XE71_9GAMM</name>
<dbReference type="InterPro" id="IPR042099">
    <property type="entry name" value="ANL_N_sf"/>
</dbReference>
<dbReference type="Gene3D" id="3.40.50.12780">
    <property type="entry name" value="N-terminal domain of ligase-like"/>
    <property type="match status" value="1"/>
</dbReference>